<accession>A0AAV1IHF8</accession>
<evidence type="ECO:0000256" key="2">
    <source>
        <dbReference type="ARBA" id="ARBA00022963"/>
    </source>
</evidence>
<dbReference type="InterPro" id="IPR050301">
    <property type="entry name" value="NTE"/>
</dbReference>
<evidence type="ECO:0000256" key="4">
    <source>
        <dbReference type="PROSITE-ProRule" id="PRU01161"/>
    </source>
</evidence>
<feature type="domain" description="PNPLA" evidence="6">
    <location>
        <begin position="271"/>
        <end position="468"/>
    </location>
</feature>
<dbReference type="SUPFAM" id="SSF52151">
    <property type="entry name" value="FabD/lysophospholipase-like"/>
    <property type="match status" value="1"/>
</dbReference>
<feature type="compositionally biased region" description="Low complexity" evidence="5">
    <location>
        <begin position="755"/>
        <end position="764"/>
    </location>
</feature>
<evidence type="ECO:0000313" key="7">
    <source>
        <dbReference type="EMBL" id="CAK0785890.1"/>
    </source>
</evidence>
<evidence type="ECO:0000256" key="3">
    <source>
        <dbReference type="ARBA" id="ARBA00023098"/>
    </source>
</evidence>
<keyword evidence="2 4" id="KW-0442">Lipid degradation</keyword>
<keyword evidence="3 4" id="KW-0443">Lipid metabolism</keyword>
<dbReference type="AlphaFoldDB" id="A0AAV1IHF8"/>
<gene>
    <name evidence="7" type="ORF">CVIRNUC_009103</name>
</gene>
<feature type="short sequence motif" description="GXSXG" evidence="4">
    <location>
        <begin position="302"/>
        <end position="306"/>
    </location>
</feature>
<dbReference type="InterPro" id="IPR016035">
    <property type="entry name" value="Acyl_Trfase/lysoPLipase"/>
</dbReference>
<dbReference type="Pfam" id="PF11815">
    <property type="entry name" value="DUF3336"/>
    <property type="match status" value="1"/>
</dbReference>
<keyword evidence="1 4" id="KW-0378">Hydrolase</keyword>
<dbReference type="GO" id="GO:0016042">
    <property type="term" value="P:lipid catabolic process"/>
    <property type="evidence" value="ECO:0007669"/>
    <property type="project" value="UniProtKB-UniRule"/>
</dbReference>
<evidence type="ECO:0000259" key="6">
    <source>
        <dbReference type="PROSITE" id="PS51635"/>
    </source>
</evidence>
<feature type="active site" description="Nucleophile" evidence="4">
    <location>
        <position position="304"/>
    </location>
</feature>
<evidence type="ECO:0000256" key="5">
    <source>
        <dbReference type="SAM" id="MobiDB-lite"/>
    </source>
</evidence>
<dbReference type="InterPro" id="IPR002641">
    <property type="entry name" value="PNPLA_dom"/>
</dbReference>
<dbReference type="GO" id="GO:0004806">
    <property type="term" value="F:triacylglycerol lipase activity"/>
    <property type="evidence" value="ECO:0007669"/>
    <property type="project" value="InterPro"/>
</dbReference>
<evidence type="ECO:0000313" key="8">
    <source>
        <dbReference type="Proteomes" id="UP001314263"/>
    </source>
</evidence>
<evidence type="ECO:0000256" key="1">
    <source>
        <dbReference type="ARBA" id="ARBA00022801"/>
    </source>
</evidence>
<sequence length="773" mass="86291">MKDRGLSFANPASRVPCKQGHFTSSLLLDFTLVRLLGALGGPLRRVVALYVVLGRSLWTLVSQLVFKFADGLGWLSAPPRNPVLRGVGRGIISVRRWHYTIAGILLYTALCRAIQAIKEANDAAFQERKRLKRQLEQASCYEEWSLAASKLDNVEGKSPEEKKARCRNELRLYDRRLLEERLKHLREVRERGHISEMMFAVRADLLRNLGNMTNSELHEHFPTVPEPIREYIEEVQKHLEAVTQYDGPDMSLEDKLNFLRETRHAFGRTALVLSGGGALGAFHIGVVKALREQGLLPRVIAGSSVGSIVAACVGTRDDEELKELFDNAESFDLSFFSNNTVAEFVKHFISTGTLHDARVLQMRLKRLLGNATFLQAFQHSGRILNVAVCPADTNEPPRVLNYLTAPHVYVWSAVSCSSAFPLLFAPQELKCRSADGEEVIFSAEPLQNGQRRWRDGSLEEDLPMRSLSEMFNVNYFLVSQTNPHIVPVLNLKKRVNRKLGNILEAEWKHRCQQLMYVFPVLRWLKVFSQTWEGDVTMVLPSSYMQLKKSVTNPTNKDLLDACKQGERVTWAKLPAIQANCGIEMTLDACMLELSEVLAMKKQVAGLYRVARSSHGHHGHHHGQPPVLARMSPGAGPKMSARQRIPSWINLSAMGLPRPASDESLDGRLGSEASLAHTTSSKAMARAVSGTLDAVDEAAPMESFSTAAFATHEPYALPSEHIFRGTSSDPIFADDCTDRSVDVLATLRPLERSSKRLSSVRRSPSNQGLDIVDY</sequence>
<dbReference type="EMBL" id="CAUYUE010000013">
    <property type="protein sequence ID" value="CAK0785890.1"/>
    <property type="molecule type" value="Genomic_DNA"/>
</dbReference>
<dbReference type="PANTHER" id="PTHR14226">
    <property type="entry name" value="NEUROPATHY TARGET ESTERASE/SWISS CHEESE D.MELANOGASTER"/>
    <property type="match status" value="1"/>
</dbReference>
<dbReference type="PROSITE" id="PS51635">
    <property type="entry name" value="PNPLA"/>
    <property type="match status" value="1"/>
</dbReference>
<comment type="caution">
    <text evidence="4">Lacks conserved residue(s) required for the propagation of feature annotation.</text>
</comment>
<protein>
    <recommendedName>
        <fullName evidence="6">PNPLA domain-containing protein</fullName>
    </recommendedName>
</protein>
<dbReference type="Gene3D" id="3.40.1090.10">
    <property type="entry name" value="Cytosolic phospholipase A2 catalytic domain"/>
    <property type="match status" value="2"/>
</dbReference>
<dbReference type="Proteomes" id="UP001314263">
    <property type="component" value="Unassembled WGS sequence"/>
</dbReference>
<dbReference type="Pfam" id="PF01734">
    <property type="entry name" value="Patatin"/>
    <property type="match status" value="1"/>
</dbReference>
<proteinExistence type="predicted"/>
<dbReference type="PANTHER" id="PTHR14226:SF10">
    <property type="entry name" value="TRIACYLGLYCEROL LIPASE 4-RELATED"/>
    <property type="match status" value="1"/>
</dbReference>
<dbReference type="InterPro" id="IPR021771">
    <property type="entry name" value="Triacylglycerol_lipase_N"/>
</dbReference>
<feature type="short sequence motif" description="GXGXXG" evidence="4">
    <location>
        <begin position="275"/>
        <end position="280"/>
    </location>
</feature>
<organism evidence="7 8">
    <name type="scientific">Coccomyxa viridis</name>
    <dbReference type="NCBI Taxonomy" id="1274662"/>
    <lineage>
        <taxon>Eukaryota</taxon>
        <taxon>Viridiplantae</taxon>
        <taxon>Chlorophyta</taxon>
        <taxon>core chlorophytes</taxon>
        <taxon>Trebouxiophyceae</taxon>
        <taxon>Trebouxiophyceae incertae sedis</taxon>
        <taxon>Coccomyxaceae</taxon>
        <taxon>Coccomyxa</taxon>
    </lineage>
</organism>
<feature type="region of interest" description="Disordered" evidence="5">
    <location>
        <begin position="753"/>
        <end position="773"/>
    </location>
</feature>
<keyword evidence="8" id="KW-1185">Reference proteome</keyword>
<name>A0AAV1IHF8_9CHLO</name>
<comment type="caution">
    <text evidence="7">The sequence shown here is derived from an EMBL/GenBank/DDBJ whole genome shotgun (WGS) entry which is preliminary data.</text>
</comment>
<feature type="active site" description="Proton acceptor" evidence="4">
    <location>
        <position position="455"/>
    </location>
</feature>
<reference evidence="7 8" key="1">
    <citation type="submission" date="2023-10" db="EMBL/GenBank/DDBJ databases">
        <authorList>
            <person name="Maclean D."/>
            <person name="Macfadyen A."/>
        </authorList>
    </citation>
    <scope>NUCLEOTIDE SEQUENCE [LARGE SCALE GENOMIC DNA]</scope>
</reference>